<organism evidence="8 9">
    <name type="scientific">Gluconacetobacter tumulisoli</name>
    <dbReference type="NCBI Taxonomy" id="1286189"/>
    <lineage>
        <taxon>Bacteria</taxon>
        <taxon>Pseudomonadati</taxon>
        <taxon>Pseudomonadota</taxon>
        <taxon>Alphaproteobacteria</taxon>
        <taxon>Acetobacterales</taxon>
        <taxon>Acetobacteraceae</taxon>
        <taxon>Gluconacetobacter</taxon>
    </lineage>
</organism>
<evidence type="ECO:0000313" key="9">
    <source>
        <dbReference type="Proteomes" id="UP000578030"/>
    </source>
</evidence>
<keyword evidence="3 7" id="KW-0812">Transmembrane</keyword>
<keyword evidence="5 7" id="KW-0472">Membrane</keyword>
<dbReference type="RefSeq" id="WP_182960843.1">
    <property type="nucleotide sequence ID" value="NZ_JABEQM010000016.1"/>
</dbReference>
<comment type="caution">
    <text evidence="8">The sequence shown here is derived from an EMBL/GenBank/DDBJ whole genome shotgun (WGS) entry which is preliminary data.</text>
</comment>
<sequence length="478" mass="51088">MSAFTPPPLPQATPAPGSPDASAADGAPPFAGGRHGLRRIFRNLGVLLGGRAINAPLSLLHASLAIRLLGGYDFGLVVMLYAFARTIGDLVDFQSWQTLLQYGFRPLADGDLRQFHRVLRFSLALDLIGGVAGVTIALVASLTLGSTLGWPPALHPIGSIYCLSTIFMAAATPTGVLRILNRFDLLAVQGTAATTVRLVGTLVLPLVGASFTHLAIAWMLAEAISCVLLFGLAWRELRKKGLTRDFWRTTPDILPDLLRRRIGQDFPGIWRFAFVTNANATLSLVFSHATTLIVGSRLGPTSAGYYRIASQMAAGIAKPGTLMQQTLYPEMAALWRDRAIGRMYRLALHTSLAAGGIGCLLIALAYWLGAPLLALVIGTHDRAAVTIMLWLLGAEVIAICGLPLEPLLMTTRRAGAVMISRCVDMVFFLPTLLIFIRLYGLNGVGPATVGGMLLLILLQLGLVFRAHAAMTPPAPAES</sequence>
<evidence type="ECO:0000256" key="2">
    <source>
        <dbReference type="ARBA" id="ARBA00022475"/>
    </source>
</evidence>
<evidence type="ECO:0000256" key="3">
    <source>
        <dbReference type="ARBA" id="ARBA00022692"/>
    </source>
</evidence>
<evidence type="ECO:0000256" key="6">
    <source>
        <dbReference type="SAM" id="MobiDB-lite"/>
    </source>
</evidence>
<feature type="compositionally biased region" description="Pro residues" evidence="6">
    <location>
        <begin position="1"/>
        <end position="17"/>
    </location>
</feature>
<keyword evidence="2" id="KW-1003">Cell membrane</keyword>
<dbReference type="PANTHER" id="PTHR30250:SF31">
    <property type="entry name" value="INNER MEMBRANE PROTEIN YGHQ"/>
    <property type="match status" value="1"/>
</dbReference>
<feature type="transmembrane region" description="Helical" evidence="7">
    <location>
        <begin position="383"/>
        <end position="404"/>
    </location>
</feature>
<dbReference type="GO" id="GO:0005886">
    <property type="term" value="C:plasma membrane"/>
    <property type="evidence" value="ECO:0007669"/>
    <property type="project" value="UniProtKB-SubCell"/>
</dbReference>
<name>A0A7W4K9Q8_9PROT</name>
<dbReference type="AlphaFoldDB" id="A0A7W4K9Q8"/>
<reference evidence="8 9" key="1">
    <citation type="submission" date="2020-04" db="EMBL/GenBank/DDBJ databases">
        <title>Description of novel Gluconacetobacter.</title>
        <authorList>
            <person name="Sombolestani A."/>
        </authorList>
    </citation>
    <scope>NUCLEOTIDE SEQUENCE [LARGE SCALE GENOMIC DNA]</scope>
    <source>
        <strain evidence="8 9">LMG 27802</strain>
    </source>
</reference>
<dbReference type="EMBL" id="JABEQM010000016">
    <property type="protein sequence ID" value="MBB2202964.1"/>
    <property type="molecule type" value="Genomic_DNA"/>
</dbReference>
<feature type="transmembrane region" description="Helical" evidence="7">
    <location>
        <begin position="444"/>
        <end position="464"/>
    </location>
</feature>
<dbReference type="InterPro" id="IPR050833">
    <property type="entry name" value="Poly_Biosynth_Transport"/>
</dbReference>
<feature type="transmembrane region" description="Helical" evidence="7">
    <location>
        <begin position="64"/>
        <end position="84"/>
    </location>
</feature>
<feature type="transmembrane region" description="Helical" evidence="7">
    <location>
        <begin position="416"/>
        <end position="438"/>
    </location>
</feature>
<keyword evidence="9" id="KW-1185">Reference proteome</keyword>
<keyword evidence="4 7" id="KW-1133">Transmembrane helix</keyword>
<feature type="transmembrane region" description="Helical" evidence="7">
    <location>
        <begin position="157"/>
        <end position="180"/>
    </location>
</feature>
<protein>
    <submittedName>
        <fullName evidence="8">Lipopolysaccharide biosynthesis protein</fullName>
    </submittedName>
</protein>
<accession>A0A7W4K9Q8</accession>
<dbReference type="PANTHER" id="PTHR30250">
    <property type="entry name" value="PST FAMILY PREDICTED COLANIC ACID TRANSPORTER"/>
    <property type="match status" value="1"/>
</dbReference>
<evidence type="ECO:0000313" key="8">
    <source>
        <dbReference type="EMBL" id="MBB2202964.1"/>
    </source>
</evidence>
<proteinExistence type="predicted"/>
<evidence type="ECO:0000256" key="4">
    <source>
        <dbReference type="ARBA" id="ARBA00022989"/>
    </source>
</evidence>
<dbReference type="Pfam" id="PF01943">
    <property type="entry name" value="Polysacc_synt"/>
    <property type="match status" value="1"/>
</dbReference>
<comment type="subcellular location">
    <subcellularLocation>
        <location evidence="1">Cell membrane</location>
        <topology evidence="1">Multi-pass membrane protein</topology>
    </subcellularLocation>
</comment>
<dbReference type="InterPro" id="IPR002797">
    <property type="entry name" value="Polysacc_synth"/>
</dbReference>
<feature type="transmembrane region" description="Helical" evidence="7">
    <location>
        <begin position="346"/>
        <end position="368"/>
    </location>
</feature>
<feature type="compositionally biased region" description="Low complexity" evidence="6">
    <location>
        <begin position="18"/>
        <end position="28"/>
    </location>
</feature>
<evidence type="ECO:0000256" key="1">
    <source>
        <dbReference type="ARBA" id="ARBA00004651"/>
    </source>
</evidence>
<gene>
    <name evidence="8" type="ORF">HLH28_15530</name>
</gene>
<evidence type="ECO:0000256" key="7">
    <source>
        <dbReference type="SAM" id="Phobius"/>
    </source>
</evidence>
<dbReference type="Proteomes" id="UP000578030">
    <property type="component" value="Unassembled WGS sequence"/>
</dbReference>
<evidence type="ECO:0000256" key="5">
    <source>
        <dbReference type="ARBA" id="ARBA00023136"/>
    </source>
</evidence>
<feature type="region of interest" description="Disordered" evidence="6">
    <location>
        <begin position="1"/>
        <end position="28"/>
    </location>
</feature>
<feature type="transmembrane region" description="Helical" evidence="7">
    <location>
        <begin position="215"/>
        <end position="234"/>
    </location>
</feature>
<feature type="transmembrane region" description="Helical" evidence="7">
    <location>
        <begin position="192"/>
        <end position="209"/>
    </location>
</feature>
<feature type="transmembrane region" description="Helical" evidence="7">
    <location>
        <begin position="123"/>
        <end position="145"/>
    </location>
</feature>